<dbReference type="SUPFAM" id="SSF53850">
    <property type="entry name" value="Periplasmic binding protein-like II"/>
    <property type="match status" value="1"/>
</dbReference>
<comment type="caution">
    <text evidence="2">The sequence shown here is derived from an EMBL/GenBank/DDBJ whole genome shotgun (WGS) entry which is preliminary data.</text>
</comment>
<evidence type="ECO:0000313" key="2">
    <source>
        <dbReference type="EMBL" id="EMY02505.1"/>
    </source>
</evidence>
<accession>A0A829D0Q2</accession>
<dbReference type="AlphaFoldDB" id="A0A829D0Q2"/>
<sequence>MIEIAVTSRISAFPILYAKSRGFFEKEGIQVQIRVLENYDAILAFLSSGK</sequence>
<dbReference type="Proteomes" id="UP000012329">
    <property type="component" value="Unassembled WGS sequence"/>
</dbReference>
<protein>
    <submittedName>
        <fullName evidence="2">NMT1/THI5 domain protein</fullName>
    </submittedName>
</protein>
<reference evidence="2 3" key="1">
    <citation type="submission" date="2013-02" db="EMBL/GenBank/DDBJ databases">
        <authorList>
            <person name="Harkins D.M."/>
            <person name="Durkin A.S."/>
            <person name="Brinkac L.M."/>
            <person name="Haft D.H."/>
            <person name="Selengut J.D."/>
            <person name="Sanka R."/>
            <person name="DePew J."/>
            <person name="Purushe J."/>
            <person name="Whelen A.C."/>
            <person name="Vinetz J.M."/>
            <person name="Sutton G.G."/>
            <person name="Nierman W.C."/>
            <person name="Fouts D.E."/>
        </authorList>
    </citation>
    <scope>NUCLEOTIDE SEQUENCE [LARGE SCALE GENOMIC DNA]</scope>
    <source>
        <strain evidence="2 3">2002000626</strain>
    </source>
</reference>
<evidence type="ECO:0000259" key="1">
    <source>
        <dbReference type="Pfam" id="PF09084"/>
    </source>
</evidence>
<name>A0A829D0Q2_LEPIR</name>
<dbReference type="Pfam" id="PF09084">
    <property type="entry name" value="NMT1"/>
    <property type="match status" value="1"/>
</dbReference>
<evidence type="ECO:0000313" key="3">
    <source>
        <dbReference type="Proteomes" id="UP000012329"/>
    </source>
</evidence>
<organism evidence="2 3">
    <name type="scientific">Leptospira interrogans str. 2002000626</name>
    <dbReference type="NCBI Taxonomy" id="996803"/>
    <lineage>
        <taxon>Bacteria</taxon>
        <taxon>Pseudomonadati</taxon>
        <taxon>Spirochaetota</taxon>
        <taxon>Spirochaetia</taxon>
        <taxon>Leptospirales</taxon>
        <taxon>Leptospiraceae</taxon>
        <taxon>Leptospira</taxon>
    </lineage>
</organism>
<dbReference type="EMBL" id="AFJL02000241">
    <property type="protein sequence ID" value="EMY02505.1"/>
    <property type="molecule type" value="Genomic_DNA"/>
</dbReference>
<dbReference type="Gene3D" id="3.40.190.10">
    <property type="entry name" value="Periplasmic binding protein-like II"/>
    <property type="match status" value="1"/>
</dbReference>
<proteinExistence type="predicted"/>
<gene>
    <name evidence="2" type="ORF">LEP1GSC029_1703</name>
</gene>
<dbReference type="InterPro" id="IPR015168">
    <property type="entry name" value="SsuA/THI5"/>
</dbReference>
<feature type="domain" description="SsuA/THI5-like" evidence="1">
    <location>
        <begin position="13"/>
        <end position="50"/>
    </location>
</feature>